<evidence type="ECO:0000313" key="1">
    <source>
        <dbReference type="EMBL" id="ACU88727.1"/>
    </source>
</evidence>
<gene>
    <name evidence="1" type="ordered locus">Dbac_0603</name>
</gene>
<dbReference type="AlphaFoldDB" id="C7LX54"/>
<proteinExistence type="predicted"/>
<accession>C7LX54</accession>
<dbReference type="HOGENOM" id="CLU_3215288_0_0_7"/>
<name>C7LX54_DESBD</name>
<dbReference type="KEGG" id="dba:Dbac_0603"/>
<evidence type="ECO:0000313" key="2">
    <source>
        <dbReference type="Proteomes" id="UP000002216"/>
    </source>
</evidence>
<sequence length="44" mass="4532">MGLVFQAGSRIARGGEVVTSRGRVVRAVGKPLECLGGDPVDPHS</sequence>
<protein>
    <submittedName>
        <fullName evidence="1">Uncharacterized protein</fullName>
    </submittedName>
</protein>
<reference evidence="1 2" key="1">
    <citation type="journal article" date="2009" name="Stand. Genomic Sci.">
        <title>Complete genome sequence of Desulfomicrobium baculatum type strain (X).</title>
        <authorList>
            <person name="Copeland A."/>
            <person name="Spring S."/>
            <person name="Goker M."/>
            <person name="Schneider S."/>
            <person name="Lapidus A."/>
            <person name="Del Rio T.G."/>
            <person name="Tice H."/>
            <person name="Cheng J.F."/>
            <person name="Chen F."/>
            <person name="Nolan M."/>
            <person name="Bruce D."/>
            <person name="Goodwin L."/>
            <person name="Pitluck S."/>
            <person name="Ivanova N."/>
            <person name="Mavrommatis K."/>
            <person name="Ovchinnikova G."/>
            <person name="Pati A."/>
            <person name="Chen A."/>
            <person name="Palaniappan K."/>
            <person name="Land M."/>
            <person name="Hauser L."/>
            <person name="Chang Y.J."/>
            <person name="Jeffries C.C."/>
            <person name="Meincke L."/>
            <person name="Sims D."/>
            <person name="Brettin T."/>
            <person name="Detter J.C."/>
            <person name="Han C."/>
            <person name="Chain P."/>
            <person name="Bristow J."/>
            <person name="Eisen J.A."/>
            <person name="Markowitz V."/>
            <person name="Hugenholtz P."/>
            <person name="Kyrpides N.C."/>
            <person name="Klenk H.P."/>
            <person name="Lucas S."/>
        </authorList>
    </citation>
    <scope>NUCLEOTIDE SEQUENCE [LARGE SCALE GENOMIC DNA]</scope>
    <source>
        <strain evidence="2">DSM 4028 / VKM B-1378 / X</strain>
    </source>
</reference>
<dbReference type="EMBL" id="CP001629">
    <property type="protein sequence ID" value="ACU88727.1"/>
    <property type="molecule type" value="Genomic_DNA"/>
</dbReference>
<keyword evidence="2" id="KW-1185">Reference proteome</keyword>
<dbReference type="Proteomes" id="UP000002216">
    <property type="component" value="Chromosome"/>
</dbReference>
<organism evidence="1 2">
    <name type="scientific">Desulfomicrobium baculatum (strain DSM 4028 / VKM B-1378 / X)</name>
    <name type="common">Desulfovibrio baculatus</name>
    <dbReference type="NCBI Taxonomy" id="525897"/>
    <lineage>
        <taxon>Bacteria</taxon>
        <taxon>Pseudomonadati</taxon>
        <taxon>Thermodesulfobacteriota</taxon>
        <taxon>Desulfovibrionia</taxon>
        <taxon>Desulfovibrionales</taxon>
        <taxon>Desulfomicrobiaceae</taxon>
        <taxon>Desulfomicrobium</taxon>
    </lineage>
</organism>